<feature type="domain" description="DUF7168" evidence="1">
    <location>
        <begin position="49"/>
        <end position="176"/>
    </location>
</feature>
<organism evidence="2 3">
    <name type="scientific">Laribacter hongkongensis</name>
    <dbReference type="NCBI Taxonomy" id="168471"/>
    <lineage>
        <taxon>Bacteria</taxon>
        <taxon>Pseudomonadati</taxon>
        <taxon>Pseudomonadota</taxon>
        <taxon>Betaproteobacteria</taxon>
        <taxon>Neisseriales</taxon>
        <taxon>Aquaspirillaceae</taxon>
        <taxon>Laribacter</taxon>
    </lineage>
</organism>
<proteinExistence type="predicted"/>
<gene>
    <name evidence="2" type="ORF">LHGZ1_2247</name>
</gene>
<evidence type="ECO:0000313" key="3">
    <source>
        <dbReference type="Proteomes" id="UP000197424"/>
    </source>
</evidence>
<accession>A0A248LK09</accession>
<protein>
    <recommendedName>
        <fullName evidence="1">DUF7168 domain-containing protein</fullName>
    </recommendedName>
</protein>
<dbReference type="Proteomes" id="UP000197424">
    <property type="component" value="Chromosome"/>
</dbReference>
<evidence type="ECO:0000259" key="1">
    <source>
        <dbReference type="Pfam" id="PF23771"/>
    </source>
</evidence>
<dbReference type="InterPro" id="IPR055592">
    <property type="entry name" value="DUF7168"/>
</dbReference>
<sequence length="214" mass="23191">MNRPLILEHFEKSLSRCANEDEAVAALLDAQSVAAPSGAGDILEIRAKAGAKSVPVVWESELAATCAAAFAARVLFATTAEGGFWCFVGTRGTVGWAMHAFVGLMRLLKRERSRFVAQTCDADLPNAAKTRRADMFCRTWVGMLKSRLPVMTVCGDVQAYLQEHYPALDTLAARDRNDLALSARRKSRTTTDEGTPAPAETPPDGVPPLLVWEV</sequence>
<dbReference type="RefSeq" id="WP_088861097.1">
    <property type="nucleotide sequence ID" value="NZ_CP022115.1"/>
</dbReference>
<dbReference type="OrthoDB" id="7275531at2"/>
<dbReference type="AlphaFoldDB" id="A0A248LK09"/>
<name>A0A248LK09_9NEIS</name>
<dbReference type="Pfam" id="PF23771">
    <property type="entry name" value="DUF7168"/>
    <property type="match status" value="1"/>
</dbReference>
<dbReference type="EMBL" id="CP022115">
    <property type="protein sequence ID" value="ASJ25078.1"/>
    <property type="molecule type" value="Genomic_DNA"/>
</dbReference>
<evidence type="ECO:0000313" key="2">
    <source>
        <dbReference type="EMBL" id="ASJ25078.1"/>
    </source>
</evidence>
<reference evidence="3" key="1">
    <citation type="submission" date="2017-06" db="EMBL/GenBank/DDBJ databases">
        <title>Whole genome sequence of Laribacter hongkongensis LHGZ1.</title>
        <authorList>
            <person name="Chen D."/>
            <person name="Wu H."/>
            <person name="Chen J."/>
        </authorList>
    </citation>
    <scope>NUCLEOTIDE SEQUENCE [LARGE SCALE GENOMIC DNA]</scope>
    <source>
        <strain evidence="3">LHGZ1</strain>
    </source>
</reference>